<dbReference type="Proteomes" id="UP000016930">
    <property type="component" value="Unassembled WGS sequence"/>
</dbReference>
<gene>
    <name evidence="3" type="ORF">CERSUDRAFT_133252</name>
</gene>
<feature type="region of interest" description="Disordered" evidence="1">
    <location>
        <begin position="188"/>
        <end position="292"/>
    </location>
</feature>
<dbReference type="GO" id="GO:0072344">
    <property type="term" value="P:rescue of stalled ribosome"/>
    <property type="evidence" value="ECO:0007669"/>
    <property type="project" value="InterPro"/>
</dbReference>
<sequence length="292" mass="31106">QTPWVKSKSFVLSDRIPPSHPKPQSASAKNKGKQVDAPKSAEVRRLEKLRDSLKRATGAEKDPKGGCFCTARVHPLSQFTPICHSCGLVLCEVQQPYHACPHCSAALLSPAARGALVEDLERKIVEAIAKEEEDRIRAIRAAQEAAGAFPSLAAASSGSSTLVSAQAHPVNQTHKVVSLNTKTKKVTIASYAPSQPVSRAASRGGSPHGEPTDEPKRVPPPSPEVPFADRTLESLRPWTNLRTGGVTYVPPPKGTGSTSERGSAAKKPKRERDGGDASQAKTKGKENQNQKA</sequence>
<dbReference type="GO" id="GO:0008270">
    <property type="term" value="F:zinc ion binding"/>
    <property type="evidence" value="ECO:0007669"/>
    <property type="project" value="InterPro"/>
</dbReference>
<evidence type="ECO:0000313" key="3">
    <source>
        <dbReference type="EMBL" id="EMD38746.1"/>
    </source>
</evidence>
<dbReference type="GO" id="GO:0005634">
    <property type="term" value="C:nucleus"/>
    <property type="evidence" value="ECO:0007669"/>
    <property type="project" value="InterPro"/>
</dbReference>
<dbReference type="AlphaFoldDB" id="M2RIU7"/>
<dbReference type="STRING" id="914234.M2RIU7"/>
<feature type="domain" description="TRIP4/RQT4 C2HC5-type zinc finger" evidence="2">
    <location>
        <begin position="66"/>
        <end position="116"/>
    </location>
</feature>
<keyword evidence="4" id="KW-1185">Reference proteome</keyword>
<organism evidence="3 4">
    <name type="scientific">Ceriporiopsis subvermispora (strain B)</name>
    <name type="common">White-rot fungus</name>
    <name type="synonym">Gelatoporia subvermispora</name>
    <dbReference type="NCBI Taxonomy" id="914234"/>
    <lineage>
        <taxon>Eukaryota</taxon>
        <taxon>Fungi</taxon>
        <taxon>Dikarya</taxon>
        <taxon>Basidiomycota</taxon>
        <taxon>Agaricomycotina</taxon>
        <taxon>Agaricomycetes</taxon>
        <taxon>Polyporales</taxon>
        <taxon>Gelatoporiaceae</taxon>
        <taxon>Gelatoporia</taxon>
    </lineage>
</organism>
<dbReference type="InterPro" id="IPR009349">
    <property type="entry name" value="TRIP4/RQT4_C2HC5_Znf"/>
</dbReference>
<feature type="compositionally biased region" description="Basic and acidic residues" evidence="1">
    <location>
        <begin position="283"/>
        <end position="292"/>
    </location>
</feature>
<dbReference type="Pfam" id="PF06221">
    <property type="entry name" value="zf-C2HC5"/>
    <property type="match status" value="1"/>
</dbReference>
<reference evidence="3 4" key="1">
    <citation type="journal article" date="2012" name="Proc. Natl. Acad. Sci. U.S.A.">
        <title>Comparative genomics of Ceriporiopsis subvermispora and Phanerochaete chrysosporium provide insight into selective ligninolysis.</title>
        <authorList>
            <person name="Fernandez-Fueyo E."/>
            <person name="Ruiz-Duenas F.J."/>
            <person name="Ferreira P."/>
            <person name="Floudas D."/>
            <person name="Hibbett D.S."/>
            <person name="Canessa P."/>
            <person name="Larrondo L.F."/>
            <person name="James T.Y."/>
            <person name="Seelenfreund D."/>
            <person name="Lobos S."/>
            <person name="Polanco R."/>
            <person name="Tello M."/>
            <person name="Honda Y."/>
            <person name="Watanabe T."/>
            <person name="Watanabe T."/>
            <person name="Ryu J.S."/>
            <person name="Kubicek C.P."/>
            <person name="Schmoll M."/>
            <person name="Gaskell J."/>
            <person name="Hammel K.E."/>
            <person name="St John F.J."/>
            <person name="Vanden Wymelenberg A."/>
            <person name="Sabat G."/>
            <person name="Splinter BonDurant S."/>
            <person name="Syed K."/>
            <person name="Yadav J.S."/>
            <person name="Doddapaneni H."/>
            <person name="Subramanian V."/>
            <person name="Lavin J.L."/>
            <person name="Oguiza J.A."/>
            <person name="Perez G."/>
            <person name="Pisabarro A.G."/>
            <person name="Ramirez L."/>
            <person name="Santoyo F."/>
            <person name="Master E."/>
            <person name="Coutinho P.M."/>
            <person name="Henrissat B."/>
            <person name="Lombard V."/>
            <person name="Magnuson J.K."/>
            <person name="Kuees U."/>
            <person name="Hori C."/>
            <person name="Igarashi K."/>
            <person name="Samejima M."/>
            <person name="Held B.W."/>
            <person name="Barry K.W."/>
            <person name="LaButti K.M."/>
            <person name="Lapidus A."/>
            <person name="Lindquist E.A."/>
            <person name="Lucas S.M."/>
            <person name="Riley R."/>
            <person name="Salamov A.A."/>
            <person name="Hoffmeister D."/>
            <person name="Schwenk D."/>
            <person name="Hadar Y."/>
            <person name="Yarden O."/>
            <person name="de Vries R.P."/>
            <person name="Wiebenga A."/>
            <person name="Stenlid J."/>
            <person name="Eastwood D."/>
            <person name="Grigoriev I.V."/>
            <person name="Berka R.M."/>
            <person name="Blanchette R.A."/>
            <person name="Kersten P."/>
            <person name="Martinez A.T."/>
            <person name="Vicuna R."/>
            <person name="Cullen D."/>
        </authorList>
    </citation>
    <scope>NUCLEOTIDE SEQUENCE [LARGE SCALE GENOMIC DNA]</scope>
    <source>
        <strain evidence="3 4">B</strain>
    </source>
</reference>
<feature type="non-terminal residue" evidence="3">
    <location>
        <position position="1"/>
    </location>
</feature>
<proteinExistence type="predicted"/>
<protein>
    <recommendedName>
        <fullName evidence="2">TRIP4/RQT4 C2HC5-type zinc finger domain-containing protein</fullName>
    </recommendedName>
</protein>
<evidence type="ECO:0000259" key="2">
    <source>
        <dbReference type="Pfam" id="PF06221"/>
    </source>
</evidence>
<dbReference type="HOGENOM" id="CLU_059976_0_0_1"/>
<feature type="region of interest" description="Disordered" evidence="1">
    <location>
        <begin position="1"/>
        <end position="46"/>
    </location>
</feature>
<dbReference type="GO" id="GO:0180022">
    <property type="term" value="C:RQC-trigger complex"/>
    <property type="evidence" value="ECO:0007669"/>
    <property type="project" value="InterPro"/>
</dbReference>
<name>M2RIU7_CERS8</name>
<evidence type="ECO:0000256" key="1">
    <source>
        <dbReference type="SAM" id="MobiDB-lite"/>
    </source>
</evidence>
<dbReference type="OrthoDB" id="338816at2759"/>
<dbReference type="EMBL" id="KB445794">
    <property type="protein sequence ID" value="EMD38746.1"/>
    <property type="molecule type" value="Genomic_DNA"/>
</dbReference>
<feature type="compositionally biased region" description="Basic and acidic residues" evidence="1">
    <location>
        <begin position="33"/>
        <end position="46"/>
    </location>
</feature>
<evidence type="ECO:0000313" key="4">
    <source>
        <dbReference type="Proteomes" id="UP000016930"/>
    </source>
</evidence>
<accession>M2RIU7</accession>